<dbReference type="InterPro" id="IPR002912">
    <property type="entry name" value="ACT_dom"/>
</dbReference>
<dbReference type="Gene3D" id="3.40.50.1100">
    <property type="match status" value="2"/>
</dbReference>
<name>A0A2S7K6L3_9PROT</name>
<evidence type="ECO:0000256" key="5">
    <source>
        <dbReference type="ARBA" id="ARBA00049406"/>
    </source>
</evidence>
<comment type="cofactor">
    <cofactor evidence="1">
        <name>pyridoxal 5'-phosphate</name>
        <dbReference type="ChEBI" id="CHEBI:597326"/>
    </cofactor>
</comment>
<protein>
    <submittedName>
        <fullName evidence="7">Threonine ammonia-lyase</fullName>
    </submittedName>
</protein>
<comment type="catalytic activity">
    <reaction evidence="5">
        <text>L-serine = pyruvate + NH4(+)</text>
        <dbReference type="Rhea" id="RHEA:19169"/>
        <dbReference type="ChEBI" id="CHEBI:15361"/>
        <dbReference type="ChEBI" id="CHEBI:28938"/>
        <dbReference type="ChEBI" id="CHEBI:33384"/>
        <dbReference type="EC" id="4.3.1.17"/>
    </reaction>
</comment>
<dbReference type="GO" id="GO:0006565">
    <property type="term" value="P:L-serine catabolic process"/>
    <property type="evidence" value="ECO:0007669"/>
    <property type="project" value="TreeGrafter"/>
</dbReference>
<dbReference type="NCBIfam" id="NF005600">
    <property type="entry name" value="PRK07334.1"/>
    <property type="match status" value="1"/>
</dbReference>
<evidence type="ECO:0000259" key="6">
    <source>
        <dbReference type="PROSITE" id="PS51671"/>
    </source>
</evidence>
<evidence type="ECO:0000256" key="1">
    <source>
        <dbReference type="ARBA" id="ARBA00001933"/>
    </source>
</evidence>
<dbReference type="Pfam" id="PF00291">
    <property type="entry name" value="PALP"/>
    <property type="match status" value="1"/>
</dbReference>
<dbReference type="NCBIfam" id="TIGR01127">
    <property type="entry name" value="ilvA_1Cterm"/>
    <property type="match status" value="1"/>
</dbReference>
<dbReference type="GO" id="GO:0030170">
    <property type="term" value="F:pyridoxal phosphate binding"/>
    <property type="evidence" value="ECO:0007669"/>
    <property type="project" value="UniProtKB-ARBA"/>
</dbReference>
<dbReference type="FunFam" id="3.40.50.1100:FF:000005">
    <property type="entry name" value="Threonine dehydratase catabolic"/>
    <property type="match status" value="1"/>
</dbReference>
<dbReference type="RefSeq" id="WP_104829388.1">
    <property type="nucleotide sequence ID" value="NZ_PJCH01000005.1"/>
</dbReference>
<dbReference type="SUPFAM" id="SSF55021">
    <property type="entry name" value="ACT-like"/>
    <property type="match status" value="1"/>
</dbReference>
<dbReference type="InterPro" id="IPR005789">
    <property type="entry name" value="Thr_deHydtase_catblc"/>
</dbReference>
<dbReference type="GO" id="GO:0006567">
    <property type="term" value="P:L-threonine catabolic process"/>
    <property type="evidence" value="ECO:0007669"/>
    <property type="project" value="InterPro"/>
</dbReference>
<comment type="caution">
    <text evidence="7">The sequence shown here is derived from an EMBL/GenBank/DDBJ whole genome shotgun (WGS) entry which is preliminary data.</text>
</comment>
<sequence length="406" mass="43200">MDAARLPAAQDVRAAAERIAGRIKRTPLVHAEKLSAFTGADIWLKLENLQYTGAFKERGALNKLLVMSEEDKKRGVIAASAGNHAQGVARHAGALGVPAVIVMPVTTPDVKVRQTRALGAEVVLTGHDFDEAKVEAAKIEKERGLTFVHPFDDADVIAGQGTIALEMLEDGPDFDAMIVPIGGGGLIAGMALATKDAAPDTQVVGVQTALFPSMLNAIDGGHRDTGGSTLAEGIAVKDAGALTREIVRETVDDIVLVDERILERALSMLMMEQKLLVEGAGAAGLAAILADPARFKDKTVGLVLCGGNIDARLLSMILMRDLARSGRLARLRVQLLDMPGQLVRVASIIAENDGNVTDVGHHRTYSDLPAKMTCMDVTVDTQGEEHLGRIIQNLRKEGYEVEIASY</sequence>
<evidence type="ECO:0000256" key="3">
    <source>
        <dbReference type="ARBA" id="ARBA00022898"/>
    </source>
</evidence>
<dbReference type="EMBL" id="PJCH01000005">
    <property type="protein sequence ID" value="PQA88143.1"/>
    <property type="molecule type" value="Genomic_DNA"/>
</dbReference>
<dbReference type="GO" id="GO:0009097">
    <property type="term" value="P:isoleucine biosynthetic process"/>
    <property type="evidence" value="ECO:0007669"/>
    <property type="project" value="TreeGrafter"/>
</dbReference>
<dbReference type="PANTHER" id="PTHR48078">
    <property type="entry name" value="THREONINE DEHYDRATASE, MITOCHONDRIAL-RELATED"/>
    <property type="match status" value="1"/>
</dbReference>
<organism evidence="7 8">
    <name type="scientific">Hyphococcus luteus</name>
    <dbReference type="NCBI Taxonomy" id="2058213"/>
    <lineage>
        <taxon>Bacteria</taxon>
        <taxon>Pseudomonadati</taxon>
        <taxon>Pseudomonadota</taxon>
        <taxon>Alphaproteobacteria</taxon>
        <taxon>Parvularculales</taxon>
        <taxon>Parvularculaceae</taxon>
        <taxon>Hyphococcus</taxon>
    </lineage>
</organism>
<evidence type="ECO:0000313" key="7">
    <source>
        <dbReference type="EMBL" id="PQA88143.1"/>
    </source>
</evidence>
<dbReference type="Proteomes" id="UP000239504">
    <property type="component" value="Unassembled WGS sequence"/>
</dbReference>
<comment type="similarity">
    <text evidence="2">Belongs to the serine/threonine dehydratase family.</text>
</comment>
<dbReference type="InterPro" id="IPR045865">
    <property type="entry name" value="ACT-like_dom_sf"/>
</dbReference>
<dbReference type="InterPro" id="IPR050147">
    <property type="entry name" value="Ser/Thr_Dehydratase"/>
</dbReference>
<gene>
    <name evidence="7" type="ORF">CW354_07450</name>
</gene>
<evidence type="ECO:0000256" key="4">
    <source>
        <dbReference type="ARBA" id="ARBA00023239"/>
    </source>
</evidence>
<dbReference type="PROSITE" id="PS51671">
    <property type="entry name" value="ACT"/>
    <property type="match status" value="1"/>
</dbReference>
<accession>A0A2S7K6L3</accession>
<dbReference type="Gene3D" id="3.30.70.260">
    <property type="match status" value="1"/>
</dbReference>
<dbReference type="AlphaFoldDB" id="A0A2S7K6L3"/>
<dbReference type="OrthoDB" id="9811476at2"/>
<keyword evidence="8" id="KW-1185">Reference proteome</keyword>
<dbReference type="InterPro" id="IPR001926">
    <property type="entry name" value="TrpB-like_PALP"/>
</dbReference>
<keyword evidence="4 7" id="KW-0456">Lyase</keyword>
<evidence type="ECO:0000256" key="2">
    <source>
        <dbReference type="ARBA" id="ARBA00010869"/>
    </source>
</evidence>
<dbReference type="SUPFAM" id="SSF53686">
    <property type="entry name" value="Tryptophan synthase beta subunit-like PLP-dependent enzymes"/>
    <property type="match status" value="1"/>
</dbReference>
<dbReference type="InterPro" id="IPR036052">
    <property type="entry name" value="TrpB-like_PALP_sf"/>
</dbReference>
<keyword evidence="3" id="KW-0663">Pyridoxal phosphate</keyword>
<dbReference type="GO" id="GO:0004794">
    <property type="term" value="F:threonine deaminase activity"/>
    <property type="evidence" value="ECO:0007669"/>
    <property type="project" value="InterPro"/>
</dbReference>
<dbReference type="CDD" id="cd04886">
    <property type="entry name" value="ACT_ThrD-II-like"/>
    <property type="match status" value="1"/>
</dbReference>
<evidence type="ECO:0000313" key="8">
    <source>
        <dbReference type="Proteomes" id="UP000239504"/>
    </source>
</evidence>
<dbReference type="FunFam" id="3.40.50.1100:FF:000007">
    <property type="entry name" value="L-threonine dehydratase catabolic TdcB"/>
    <property type="match status" value="1"/>
</dbReference>
<reference evidence="7 8" key="1">
    <citation type="submission" date="2017-12" db="EMBL/GenBank/DDBJ databases">
        <authorList>
            <person name="Hurst M.R.H."/>
        </authorList>
    </citation>
    <scope>NUCLEOTIDE SEQUENCE [LARGE SCALE GENOMIC DNA]</scope>
    <source>
        <strain evidence="7 8">SY-3-19</strain>
    </source>
</reference>
<dbReference type="GO" id="GO:0003941">
    <property type="term" value="F:L-serine ammonia-lyase activity"/>
    <property type="evidence" value="ECO:0007669"/>
    <property type="project" value="UniProtKB-EC"/>
</dbReference>
<dbReference type="PANTHER" id="PTHR48078:SF6">
    <property type="entry name" value="L-THREONINE DEHYDRATASE CATABOLIC TDCB"/>
    <property type="match status" value="1"/>
</dbReference>
<proteinExistence type="inferred from homology"/>
<dbReference type="InterPro" id="IPR044561">
    <property type="entry name" value="ACT_ThrD-II-like"/>
</dbReference>
<dbReference type="CDD" id="cd01562">
    <property type="entry name" value="Thr-dehyd"/>
    <property type="match status" value="1"/>
</dbReference>
<feature type="domain" description="ACT" evidence="6">
    <location>
        <begin position="330"/>
        <end position="406"/>
    </location>
</feature>